<evidence type="ECO:0000259" key="1">
    <source>
        <dbReference type="Pfam" id="PF03144"/>
    </source>
</evidence>
<dbReference type="Pfam" id="PF03144">
    <property type="entry name" value="GTP_EFTU_D2"/>
    <property type="match status" value="1"/>
</dbReference>
<dbReference type="InterPro" id="IPR004161">
    <property type="entry name" value="EFTu-like_2"/>
</dbReference>
<organism evidence="2">
    <name type="scientific">mine drainage metagenome</name>
    <dbReference type="NCBI Taxonomy" id="410659"/>
    <lineage>
        <taxon>unclassified sequences</taxon>
        <taxon>metagenomes</taxon>
        <taxon>ecological metagenomes</taxon>
    </lineage>
</organism>
<dbReference type="PANTHER" id="PTHR43721">
    <property type="entry name" value="ELONGATION FACTOR TU-RELATED"/>
    <property type="match status" value="1"/>
</dbReference>
<accession>T1AAD9</accession>
<dbReference type="EMBL" id="AUZY01006551">
    <property type="protein sequence ID" value="EQD54002.1"/>
    <property type="molecule type" value="Genomic_DNA"/>
</dbReference>
<proteinExistence type="predicted"/>
<feature type="non-terminal residue" evidence="2">
    <location>
        <position position="1"/>
    </location>
</feature>
<dbReference type="InterPro" id="IPR009000">
    <property type="entry name" value="Transl_B-barrel_sf"/>
</dbReference>
<gene>
    <name evidence="2" type="ORF">B1B_09896</name>
</gene>
<evidence type="ECO:0000313" key="2">
    <source>
        <dbReference type="EMBL" id="EQD54002.1"/>
    </source>
</evidence>
<dbReference type="GO" id="GO:0001514">
    <property type="term" value="P:selenocysteine incorporation"/>
    <property type="evidence" value="ECO:0007669"/>
    <property type="project" value="TreeGrafter"/>
</dbReference>
<dbReference type="GO" id="GO:0005525">
    <property type="term" value="F:GTP binding"/>
    <property type="evidence" value="ECO:0007669"/>
    <property type="project" value="InterPro"/>
</dbReference>
<keyword evidence="2" id="KW-0648">Protein biosynthesis</keyword>
<keyword evidence="2" id="KW-0251">Elongation factor</keyword>
<dbReference type="PANTHER" id="PTHR43721:SF11">
    <property type="entry name" value="SELENOCYSTEINE-SPECIFIC ELONGATION FACTOR"/>
    <property type="match status" value="1"/>
</dbReference>
<feature type="domain" description="Translation elongation factor EFTu-like" evidence="1">
    <location>
        <begin position="97"/>
        <end position="164"/>
    </location>
</feature>
<comment type="caution">
    <text evidence="2">The sequence shown here is derived from an EMBL/GenBank/DDBJ whole genome shotgun (WGS) entry which is preliminary data.</text>
</comment>
<dbReference type="AlphaFoldDB" id="T1AAD9"/>
<dbReference type="GO" id="GO:0003746">
    <property type="term" value="F:translation elongation factor activity"/>
    <property type="evidence" value="ECO:0007669"/>
    <property type="project" value="UniProtKB-KW"/>
</dbReference>
<name>T1AAD9_9ZZZZ</name>
<sequence length="257" mass="27682">LSMAHRCLLVVHALSRSVAETLATVDLFDLPTTLVRGPSVGDDELRRALKGTRLEPEPILAEDLPRLRETIGSWTAPDRPGPVRVPIDHAFQVKGVGAVALGLVAQGRLEAHAKLRLYPTDRTVEVRSIQVHDVDRGSATTGERVGVALKGIDASELERGQVLAPEGSMPRTERWLGHDPKRCRYYRGSIDSGGRYHLAVGFDTVPVRIGPAADPLEFTVDRPISVDPGSPGYLLDLSTTAGARIVGRWSLDPAGSG</sequence>
<reference evidence="2" key="2">
    <citation type="journal article" date="2014" name="ISME J.">
        <title>Microbial stratification in low pH oxic and suboxic macroscopic growths along an acid mine drainage.</title>
        <authorList>
            <person name="Mendez-Garcia C."/>
            <person name="Mesa V."/>
            <person name="Sprenger R.R."/>
            <person name="Richter M."/>
            <person name="Diez M.S."/>
            <person name="Solano J."/>
            <person name="Bargiela R."/>
            <person name="Golyshina O.V."/>
            <person name="Manteca A."/>
            <person name="Ramos J.L."/>
            <person name="Gallego J.R."/>
            <person name="Llorente I."/>
            <person name="Martins Dos Santos V.A."/>
            <person name="Jensen O.N."/>
            <person name="Pelaez A.I."/>
            <person name="Sanchez J."/>
            <person name="Ferrer M."/>
        </authorList>
    </citation>
    <scope>NUCLEOTIDE SEQUENCE</scope>
</reference>
<dbReference type="CDD" id="cd03696">
    <property type="entry name" value="SelB_II"/>
    <property type="match status" value="1"/>
</dbReference>
<dbReference type="SUPFAM" id="SSF50447">
    <property type="entry name" value="Translation proteins"/>
    <property type="match status" value="1"/>
</dbReference>
<reference evidence="2" key="1">
    <citation type="submission" date="2013-08" db="EMBL/GenBank/DDBJ databases">
        <authorList>
            <person name="Mendez C."/>
            <person name="Richter M."/>
            <person name="Ferrer M."/>
            <person name="Sanchez J."/>
        </authorList>
    </citation>
    <scope>NUCLEOTIDE SEQUENCE</scope>
</reference>
<dbReference type="InterPro" id="IPR050055">
    <property type="entry name" value="EF-Tu_GTPase"/>
</dbReference>
<dbReference type="Gene3D" id="2.40.30.10">
    <property type="entry name" value="Translation factors"/>
    <property type="match status" value="1"/>
</dbReference>
<protein>
    <submittedName>
        <fullName evidence="2">Elongation factor Tu domain 2 protein</fullName>
    </submittedName>
</protein>